<name>A0A1A8D1I2_NOTKA</name>
<gene>
    <name evidence="2" type="primary">Nfu_g_1_025303</name>
</gene>
<feature type="non-terminal residue" evidence="2">
    <location>
        <position position="1"/>
    </location>
</feature>
<organism evidence="2">
    <name type="scientific">Nothobranchius kadleci</name>
    <name type="common">African annual killifish</name>
    <dbReference type="NCBI Taxonomy" id="1051664"/>
    <lineage>
        <taxon>Eukaryota</taxon>
        <taxon>Metazoa</taxon>
        <taxon>Chordata</taxon>
        <taxon>Craniata</taxon>
        <taxon>Vertebrata</taxon>
        <taxon>Euteleostomi</taxon>
        <taxon>Actinopterygii</taxon>
        <taxon>Neopterygii</taxon>
        <taxon>Teleostei</taxon>
        <taxon>Neoteleostei</taxon>
        <taxon>Acanthomorphata</taxon>
        <taxon>Ovalentaria</taxon>
        <taxon>Atherinomorphae</taxon>
        <taxon>Cyprinodontiformes</taxon>
        <taxon>Nothobranchiidae</taxon>
        <taxon>Nothobranchius</taxon>
    </lineage>
</organism>
<accession>A0A1A8D1I2</accession>
<sequence length="54" mass="6132">KVEDIQDLVMISPLIRGYTQDLTPWGQHDHKTSEQKIPELHDPARDSNPAVPDV</sequence>
<feature type="region of interest" description="Disordered" evidence="1">
    <location>
        <begin position="20"/>
        <end position="54"/>
    </location>
</feature>
<reference evidence="2" key="2">
    <citation type="submission" date="2016-06" db="EMBL/GenBank/DDBJ databases">
        <title>The genome of a short-lived fish provides insights into sex chromosome evolution and the genetic control of aging.</title>
        <authorList>
            <person name="Reichwald K."/>
            <person name="Felder M."/>
            <person name="Petzold A."/>
            <person name="Koch P."/>
            <person name="Groth M."/>
            <person name="Platzer M."/>
        </authorList>
    </citation>
    <scope>NUCLEOTIDE SEQUENCE</scope>
    <source>
        <tissue evidence="2">Brain</tissue>
    </source>
</reference>
<feature type="compositionally biased region" description="Basic and acidic residues" evidence="1">
    <location>
        <begin position="27"/>
        <end position="45"/>
    </location>
</feature>
<dbReference type="EMBL" id="HADZ01021918">
    <property type="protein sequence ID" value="SBP85859.1"/>
    <property type="molecule type" value="Transcribed_RNA"/>
</dbReference>
<evidence type="ECO:0000313" key="2">
    <source>
        <dbReference type="EMBL" id="SBP85859.1"/>
    </source>
</evidence>
<protein>
    <submittedName>
        <fullName evidence="2">Uncharacterized protein</fullName>
    </submittedName>
</protein>
<reference evidence="2" key="1">
    <citation type="submission" date="2016-05" db="EMBL/GenBank/DDBJ databases">
        <authorList>
            <person name="Lavstsen T."/>
            <person name="Jespersen J.S."/>
        </authorList>
    </citation>
    <scope>NUCLEOTIDE SEQUENCE</scope>
    <source>
        <tissue evidence="2">Brain</tissue>
    </source>
</reference>
<dbReference type="AlphaFoldDB" id="A0A1A8D1I2"/>
<evidence type="ECO:0000256" key="1">
    <source>
        <dbReference type="SAM" id="MobiDB-lite"/>
    </source>
</evidence>
<feature type="non-terminal residue" evidence="2">
    <location>
        <position position="54"/>
    </location>
</feature>
<proteinExistence type="predicted"/>